<dbReference type="InterPro" id="IPR011705">
    <property type="entry name" value="BACK"/>
</dbReference>
<dbReference type="EMBL" id="CAJVPY010007719">
    <property type="protein sequence ID" value="CAG8684646.1"/>
    <property type="molecule type" value="Genomic_DNA"/>
</dbReference>
<feature type="domain" description="BACK" evidence="2">
    <location>
        <begin position="53"/>
        <end position="120"/>
    </location>
</feature>
<evidence type="ECO:0000259" key="2">
    <source>
        <dbReference type="Pfam" id="PF07707"/>
    </source>
</evidence>
<keyword evidence="1" id="KW-0732">Signal</keyword>
<gene>
    <name evidence="3" type="ORF">DERYTH_LOCUS12024</name>
</gene>
<comment type="caution">
    <text evidence="3">The sequence shown here is derived from an EMBL/GenBank/DDBJ whole genome shotgun (WGS) entry which is preliminary data.</text>
</comment>
<dbReference type="AlphaFoldDB" id="A0A9N9ET24"/>
<dbReference type="Pfam" id="PF07707">
    <property type="entry name" value="BACK"/>
    <property type="match status" value="1"/>
</dbReference>
<accession>A0A9N9ET24</accession>
<sequence>SNFLQSIVLLDLLIALDELDFDDLVNDLQTHLLKHGTQWIRDNFVAFYRASFQHQTFTKLIDFMNKVIQHEPELLLNSECFNELDESELLSILKREDFYVQDETELWKLIITWCCAQQKKILSKDPSKWSEEEINSMKSTLKDIIPEIRFLQCHHINFIRKSMLLNHKQVREIYKKTYSKKYFLKSYPANNPYTMTFLEPTQREVLGTDPTLTAFRISDSDYIIGGYNPFKSKYSSISYEPSFKAKAEYGFMFKIDCSGKIEFVSIKRALDFNLKYNEIKPLNIFDFTFQGNNRIYYKQNFYYGLLENNYYDIEGLEIFKVIEKSLNSTF</sequence>
<name>A0A9N9ET24_9GLOM</name>
<reference evidence="3" key="1">
    <citation type="submission" date="2021-06" db="EMBL/GenBank/DDBJ databases">
        <authorList>
            <person name="Kallberg Y."/>
            <person name="Tangrot J."/>
            <person name="Rosling A."/>
        </authorList>
    </citation>
    <scope>NUCLEOTIDE SEQUENCE</scope>
    <source>
        <strain evidence="3">MA453B</strain>
    </source>
</reference>
<keyword evidence="4" id="KW-1185">Reference proteome</keyword>
<evidence type="ECO:0000256" key="1">
    <source>
        <dbReference type="SAM" id="SignalP"/>
    </source>
</evidence>
<dbReference type="Proteomes" id="UP000789405">
    <property type="component" value="Unassembled WGS sequence"/>
</dbReference>
<evidence type="ECO:0000313" key="4">
    <source>
        <dbReference type="Proteomes" id="UP000789405"/>
    </source>
</evidence>
<feature type="chain" id="PRO_5040357250" evidence="1">
    <location>
        <begin position="19"/>
        <end position="330"/>
    </location>
</feature>
<evidence type="ECO:0000313" key="3">
    <source>
        <dbReference type="EMBL" id="CAG8684646.1"/>
    </source>
</evidence>
<proteinExistence type="predicted"/>
<dbReference type="Gene3D" id="1.25.40.420">
    <property type="match status" value="1"/>
</dbReference>
<organism evidence="3 4">
    <name type="scientific">Dentiscutata erythropus</name>
    <dbReference type="NCBI Taxonomy" id="1348616"/>
    <lineage>
        <taxon>Eukaryota</taxon>
        <taxon>Fungi</taxon>
        <taxon>Fungi incertae sedis</taxon>
        <taxon>Mucoromycota</taxon>
        <taxon>Glomeromycotina</taxon>
        <taxon>Glomeromycetes</taxon>
        <taxon>Diversisporales</taxon>
        <taxon>Gigasporaceae</taxon>
        <taxon>Dentiscutata</taxon>
    </lineage>
</organism>
<feature type="non-terminal residue" evidence="3">
    <location>
        <position position="330"/>
    </location>
</feature>
<protein>
    <submittedName>
        <fullName evidence="3">15949_t:CDS:1</fullName>
    </submittedName>
</protein>
<feature type="signal peptide" evidence="1">
    <location>
        <begin position="1"/>
        <end position="18"/>
    </location>
</feature>